<dbReference type="InterPro" id="IPR004027">
    <property type="entry name" value="SEC_C_motif"/>
</dbReference>
<dbReference type="PROSITE" id="PS00680">
    <property type="entry name" value="MAP_1"/>
    <property type="match status" value="1"/>
</dbReference>
<comment type="subunit">
    <text evidence="6">Monomer.</text>
</comment>
<reference evidence="11" key="1">
    <citation type="journal article" date="2022" name="Int. J. Syst. Evol. Microbiol.">
        <title>Anaeromyxobacter oryzae sp. nov., Anaeromyxobacter diazotrophicus sp. nov. and Anaeromyxobacter paludicola sp. nov., isolated from paddy soils.</title>
        <authorList>
            <person name="Itoh H."/>
            <person name="Xu Z."/>
            <person name="Mise K."/>
            <person name="Masuda Y."/>
            <person name="Ushijima N."/>
            <person name="Hayakawa C."/>
            <person name="Shiratori Y."/>
            <person name="Senoo K."/>
        </authorList>
    </citation>
    <scope>NUCLEOTIDE SEQUENCE [LARGE SCALE GENOMIC DNA]</scope>
    <source>
        <strain evidence="11">Red630</strain>
    </source>
</reference>
<keyword evidence="3 6" id="KW-0645">Protease</keyword>
<evidence type="ECO:0000256" key="1">
    <source>
        <dbReference type="ARBA" id="ARBA00002521"/>
    </source>
</evidence>
<evidence type="ECO:0000256" key="6">
    <source>
        <dbReference type="HAMAP-Rule" id="MF_01974"/>
    </source>
</evidence>
<feature type="binding site" evidence="6">
    <location>
        <position position="282"/>
    </location>
    <ligand>
        <name>a divalent metal cation</name>
        <dbReference type="ChEBI" id="CHEBI:60240"/>
        <label>2</label>
        <note>catalytic</note>
    </ligand>
</feature>
<dbReference type="SUPFAM" id="SSF103642">
    <property type="entry name" value="Sec-C motif"/>
    <property type="match status" value="1"/>
</dbReference>
<evidence type="ECO:0000256" key="8">
    <source>
        <dbReference type="SAM" id="MobiDB-lite"/>
    </source>
</evidence>
<evidence type="ECO:0000256" key="7">
    <source>
        <dbReference type="RuleBase" id="RU003653"/>
    </source>
</evidence>
<feature type="binding site" evidence="6">
    <location>
        <position position="256"/>
    </location>
    <ligand>
        <name>substrate</name>
    </ligand>
</feature>
<dbReference type="InterPro" id="IPR002467">
    <property type="entry name" value="Pept_M24A_MAP1"/>
</dbReference>
<name>A0ABM7X811_9BACT</name>
<comment type="cofactor">
    <cofactor evidence="6">
        <name>Co(2+)</name>
        <dbReference type="ChEBI" id="CHEBI:48828"/>
    </cofactor>
    <cofactor evidence="6">
        <name>Zn(2+)</name>
        <dbReference type="ChEBI" id="CHEBI:29105"/>
    </cofactor>
    <cofactor evidence="6">
        <name>Mn(2+)</name>
        <dbReference type="ChEBI" id="CHEBI:29035"/>
    </cofactor>
    <cofactor evidence="6">
        <name>Fe(2+)</name>
        <dbReference type="ChEBI" id="CHEBI:29033"/>
    </cofactor>
    <text evidence="6">Binds 2 divalent metal cations per subunit. Has a high-affinity and a low affinity metal-binding site. The true nature of the physiological cofactor is under debate. The enzyme is active with cobalt, zinc, manganese or divalent iron ions. Most likely, methionine aminopeptidases function as mononuclear Fe(2+)-metalloproteases under physiological conditions, and the catalytically relevant metal-binding site has been assigned to the histidine-containing high-affinity site.</text>
</comment>
<keyword evidence="4 6" id="KW-0479">Metal-binding</keyword>
<feature type="binding site" evidence="6">
    <location>
        <position position="186"/>
    </location>
    <ligand>
        <name>a divalent metal cation</name>
        <dbReference type="ChEBI" id="CHEBI:60240"/>
        <label>2</label>
        <note>catalytic</note>
    </ligand>
</feature>
<feature type="binding site" evidence="6">
    <location>
        <position position="313"/>
    </location>
    <ligand>
        <name>a divalent metal cation</name>
        <dbReference type="ChEBI" id="CHEBI:60240"/>
        <label>2</label>
        <note>catalytic</note>
    </ligand>
</feature>
<gene>
    <name evidence="10" type="primary">map_2</name>
    <name evidence="6" type="synonym">map</name>
    <name evidence="10" type="ORF">AMPC_10650</name>
</gene>
<feature type="binding site" evidence="6">
    <location>
        <position position="158"/>
    </location>
    <ligand>
        <name>substrate</name>
    </ligand>
</feature>
<proteinExistence type="inferred from homology"/>
<sequence>MTTELPQISPPRAPGRNDPCWCGSGKKYKRCHLDADQALQPAEPRRAPAGLEPGRVSPALPVPPEIPRPDYAASGRPKRTGGGDVKTAEELARLRRACKDAARVLQVAGAAVRPGVTTDALDAVAHAEIVRLGCYPSPLNYGGFPKSICTSVNEVICHGIPDSRPLADGDIVNLDITVYKDGMHGDCSATFLVGQVDAESQRLVRVAKECLDVGIAAVKPGLPVRAIGRAVEAHASRHGFGVVRAYCGHGIGASFHTQLQIPHHDSPGARTIMVPGMTFTVEPMITAGSWEALVWRDGWTAVTADGKRSAQFEHTLVVTEDGAEILTVV</sequence>
<dbReference type="Pfam" id="PF00557">
    <property type="entry name" value="Peptidase_M24"/>
    <property type="match status" value="1"/>
</dbReference>
<organism evidence="10 11">
    <name type="scientific">Anaeromyxobacter paludicola</name>
    <dbReference type="NCBI Taxonomy" id="2918171"/>
    <lineage>
        <taxon>Bacteria</taxon>
        <taxon>Pseudomonadati</taxon>
        <taxon>Myxococcota</taxon>
        <taxon>Myxococcia</taxon>
        <taxon>Myxococcales</taxon>
        <taxon>Cystobacterineae</taxon>
        <taxon>Anaeromyxobacteraceae</taxon>
        <taxon>Anaeromyxobacter</taxon>
    </lineage>
</organism>
<dbReference type="Proteomes" id="UP001162734">
    <property type="component" value="Chromosome"/>
</dbReference>
<feature type="binding site" evidence="6">
    <location>
        <position position="186"/>
    </location>
    <ligand>
        <name>a divalent metal cation</name>
        <dbReference type="ChEBI" id="CHEBI:60240"/>
        <label>1</label>
    </ligand>
</feature>
<dbReference type="GO" id="GO:0004177">
    <property type="term" value="F:aminopeptidase activity"/>
    <property type="evidence" value="ECO:0007669"/>
    <property type="project" value="UniProtKB-KW"/>
</dbReference>
<dbReference type="CDD" id="cd01086">
    <property type="entry name" value="MetAP1"/>
    <property type="match status" value="1"/>
</dbReference>
<dbReference type="NCBIfam" id="TIGR00500">
    <property type="entry name" value="met_pdase_I"/>
    <property type="match status" value="1"/>
</dbReference>
<dbReference type="SUPFAM" id="SSF55920">
    <property type="entry name" value="Creatinase/aminopeptidase"/>
    <property type="match status" value="1"/>
</dbReference>
<comment type="function">
    <text evidence="1 6">Removes the N-terminal methionine from nascent proteins. The N-terminal methionine is often cleaved when the second residue in the primary sequence is small and uncharged (Met-Ala-, Cys, Gly, Pro, Ser, Thr, or Val). Requires deformylation of the N(alpha)-formylated initiator methionine before it can be hydrolyzed.</text>
</comment>
<dbReference type="HAMAP" id="MF_01974">
    <property type="entry name" value="MetAP_1"/>
    <property type="match status" value="1"/>
</dbReference>
<dbReference type="Gene3D" id="3.90.230.10">
    <property type="entry name" value="Creatinase/methionine aminopeptidase superfamily"/>
    <property type="match status" value="1"/>
</dbReference>
<dbReference type="InterPro" id="IPR000994">
    <property type="entry name" value="Pept_M24"/>
</dbReference>
<dbReference type="EMBL" id="AP025592">
    <property type="protein sequence ID" value="BDG07952.1"/>
    <property type="molecule type" value="Genomic_DNA"/>
</dbReference>
<keyword evidence="5 6" id="KW-0378">Hydrolase</keyword>
<accession>A0ABM7X811</accession>
<comment type="catalytic activity">
    <reaction evidence="6 7">
        <text>Release of N-terminal amino acids, preferentially methionine, from peptides and arylamides.</text>
        <dbReference type="EC" id="3.4.11.18"/>
    </reaction>
</comment>
<feature type="binding site" evidence="6">
    <location>
        <position position="249"/>
    </location>
    <ligand>
        <name>a divalent metal cation</name>
        <dbReference type="ChEBI" id="CHEBI:60240"/>
        <label>2</label>
        <note>catalytic</note>
    </ligand>
</feature>
<dbReference type="RefSeq" id="WP_248344992.1">
    <property type="nucleotide sequence ID" value="NZ_AP025592.1"/>
</dbReference>
<comment type="similarity">
    <text evidence="6">Belongs to the peptidase M24A family. Methionine aminopeptidase type 1 subfamily.</text>
</comment>
<keyword evidence="2 6" id="KW-0031">Aminopeptidase</keyword>
<dbReference type="PRINTS" id="PR00599">
    <property type="entry name" value="MAPEPTIDASE"/>
</dbReference>
<feature type="binding site" evidence="6">
    <location>
        <position position="175"/>
    </location>
    <ligand>
        <name>a divalent metal cation</name>
        <dbReference type="ChEBI" id="CHEBI:60240"/>
        <label>1</label>
    </ligand>
</feature>
<feature type="domain" description="Peptidase M24" evidence="9">
    <location>
        <begin position="93"/>
        <end position="320"/>
    </location>
</feature>
<evidence type="ECO:0000256" key="5">
    <source>
        <dbReference type="ARBA" id="ARBA00022801"/>
    </source>
</evidence>
<dbReference type="InterPro" id="IPR001714">
    <property type="entry name" value="Pept_M24_MAP"/>
</dbReference>
<evidence type="ECO:0000256" key="3">
    <source>
        <dbReference type="ARBA" id="ARBA00022670"/>
    </source>
</evidence>
<keyword evidence="11" id="KW-1185">Reference proteome</keyword>
<dbReference type="PANTHER" id="PTHR43330:SF8">
    <property type="entry name" value="METHIONINE AMINOPEPTIDASE 1D, MITOCHONDRIAL"/>
    <property type="match status" value="1"/>
</dbReference>
<feature type="region of interest" description="Disordered" evidence="8">
    <location>
        <begin position="34"/>
        <end position="86"/>
    </location>
</feature>
<feature type="binding site" evidence="6">
    <location>
        <position position="313"/>
    </location>
    <ligand>
        <name>a divalent metal cation</name>
        <dbReference type="ChEBI" id="CHEBI:60240"/>
        <label>1</label>
    </ligand>
</feature>
<evidence type="ECO:0000313" key="10">
    <source>
        <dbReference type="EMBL" id="BDG07952.1"/>
    </source>
</evidence>
<evidence type="ECO:0000313" key="11">
    <source>
        <dbReference type="Proteomes" id="UP001162734"/>
    </source>
</evidence>
<dbReference type="InterPro" id="IPR036005">
    <property type="entry name" value="Creatinase/aminopeptidase-like"/>
</dbReference>
<evidence type="ECO:0000259" key="9">
    <source>
        <dbReference type="Pfam" id="PF00557"/>
    </source>
</evidence>
<dbReference type="Pfam" id="PF02810">
    <property type="entry name" value="SEC-C"/>
    <property type="match status" value="1"/>
</dbReference>
<dbReference type="EC" id="3.4.11.18" evidence="6 7"/>
<dbReference type="Gene3D" id="3.10.450.50">
    <property type="match status" value="1"/>
</dbReference>
<evidence type="ECO:0000256" key="2">
    <source>
        <dbReference type="ARBA" id="ARBA00022438"/>
    </source>
</evidence>
<dbReference type="PANTHER" id="PTHR43330">
    <property type="entry name" value="METHIONINE AMINOPEPTIDASE"/>
    <property type="match status" value="1"/>
</dbReference>
<protein>
    <recommendedName>
        <fullName evidence="6 7">Methionine aminopeptidase</fullName>
        <shortName evidence="6">MAP</shortName>
        <shortName evidence="6">MetAP</shortName>
        <ecNumber evidence="6 7">3.4.11.18</ecNumber>
    </recommendedName>
    <alternativeName>
        <fullName evidence="6">Peptidase M</fullName>
    </alternativeName>
</protein>
<evidence type="ECO:0000256" key="4">
    <source>
        <dbReference type="ARBA" id="ARBA00022723"/>
    </source>
</evidence>